<dbReference type="AlphaFoldDB" id="A0AAD9LGW0"/>
<reference evidence="2" key="2">
    <citation type="submission" date="2021-05" db="EMBL/GenBank/DDBJ databases">
        <authorList>
            <person name="Pain A."/>
        </authorList>
    </citation>
    <scope>NUCLEOTIDE SEQUENCE</scope>
    <source>
        <strain evidence="2">1802A</strain>
    </source>
</reference>
<evidence type="ECO:0000313" key="2">
    <source>
        <dbReference type="EMBL" id="KAK1936035.1"/>
    </source>
</evidence>
<dbReference type="PROSITE" id="PS51257">
    <property type="entry name" value="PROKAR_LIPOPROTEIN"/>
    <property type="match status" value="1"/>
</dbReference>
<comment type="caution">
    <text evidence="2">The sequence shown here is derived from an EMBL/GenBank/DDBJ whole genome shotgun (WGS) entry which is preliminary data.</text>
</comment>
<keyword evidence="1" id="KW-0732">Signal</keyword>
<feature type="chain" id="PRO_5042060160" evidence="1">
    <location>
        <begin position="28"/>
        <end position="238"/>
    </location>
</feature>
<evidence type="ECO:0000313" key="3">
    <source>
        <dbReference type="Proteomes" id="UP001195914"/>
    </source>
</evidence>
<dbReference type="EMBL" id="JAHBMH010000044">
    <property type="protein sequence ID" value="KAK1936035.1"/>
    <property type="molecule type" value="Genomic_DNA"/>
</dbReference>
<protein>
    <submittedName>
        <fullName evidence="2">Membrane protein</fullName>
    </submittedName>
</protein>
<dbReference type="Proteomes" id="UP001195914">
    <property type="component" value="Unassembled WGS sequence"/>
</dbReference>
<keyword evidence="3" id="KW-1185">Reference proteome</keyword>
<organism evidence="2 3">
    <name type="scientific">Babesia divergens</name>
    <dbReference type="NCBI Taxonomy" id="32595"/>
    <lineage>
        <taxon>Eukaryota</taxon>
        <taxon>Sar</taxon>
        <taxon>Alveolata</taxon>
        <taxon>Apicomplexa</taxon>
        <taxon>Aconoidasida</taxon>
        <taxon>Piroplasmida</taxon>
        <taxon>Babesiidae</taxon>
        <taxon>Babesia</taxon>
    </lineage>
</organism>
<feature type="signal peptide" evidence="1">
    <location>
        <begin position="1"/>
        <end position="27"/>
    </location>
</feature>
<sequence length="238" mass="26233">MKGLRIPTAVVATLSCLATLAVQPSYATSGHTVKKSSGQHMFYVENDGPYQIQCREDQDMIVVDAFAVCLNAFRNNDLRAKRSDKKELFLDAFTSYCPTVFAKKEPCVLLINDKEAVPARFRTKEDLTCAEDEGSAFIGLYHCQDKTKTVVKEGETVSLYEVKTGVLQPRCPSGKKISVINAGQHGNLMCNKGHVVSTMTRASDLCSKKEACDITFDATLSSDCGNFNETHFVKYTCV</sequence>
<reference evidence="2" key="1">
    <citation type="journal article" date="2014" name="Nucleic Acids Res.">
        <title>The evolutionary dynamics of variant antigen genes in Babesia reveal a history of genomic innovation underlying host-parasite interaction.</title>
        <authorList>
            <person name="Jackson A.P."/>
            <person name="Otto T.D."/>
            <person name="Darby A."/>
            <person name="Ramaprasad A."/>
            <person name="Xia D."/>
            <person name="Echaide I.E."/>
            <person name="Farber M."/>
            <person name="Gahlot S."/>
            <person name="Gamble J."/>
            <person name="Gupta D."/>
            <person name="Gupta Y."/>
            <person name="Jackson L."/>
            <person name="Malandrin L."/>
            <person name="Malas T.B."/>
            <person name="Moussa E."/>
            <person name="Nair M."/>
            <person name="Reid A.J."/>
            <person name="Sanders M."/>
            <person name="Sharma J."/>
            <person name="Tracey A."/>
            <person name="Quail M.A."/>
            <person name="Weir W."/>
            <person name="Wastling J.M."/>
            <person name="Hall N."/>
            <person name="Willadsen P."/>
            <person name="Lingelbach K."/>
            <person name="Shiels B."/>
            <person name="Tait A."/>
            <person name="Berriman M."/>
            <person name="Allred D.R."/>
            <person name="Pain A."/>
        </authorList>
    </citation>
    <scope>NUCLEOTIDE SEQUENCE</scope>
    <source>
        <strain evidence="2">1802A</strain>
    </source>
</reference>
<name>A0AAD9LGW0_BABDI</name>
<proteinExistence type="predicted"/>
<accession>A0AAD9LGW0</accession>
<evidence type="ECO:0000256" key="1">
    <source>
        <dbReference type="SAM" id="SignalP"/>
    </source>
</evidence>
<gene>
    <name evidence="2" type="ORF">X943_001075</name>
</gene>